<proteinExistence type="predicted"/>
<keyword evidence="1" id="KW-1185">Reference proteome</keyword>
<sequence>MEISTEVCAQLEIDKIVKHTNARKLREQTGNPVTSTCCLWQSEILGEEEIRLESEKKYFLKARGLRD</sequence>
<evidence type="ECO:0000313" key="2">
    <source>
        <dbReference type="WBParaSite" id="ACAC_0000107801-mRNA-1"/>
    </source>
</evidence>
<organism evidence="1 2">
    <name type="scientific">Angiostrongylus cantonensis</name>
    <name type="common">Rat lungworm</name>
    <dbReference type="NCBI Taxonomy" id="6313"/>
    <lineage>
        <taxon>Eukaryota</taxon>
        <taxon>Metazoa</taxon>
        <taxon>Ecdysozoa</taxon>
        <taxon>Nematoda</taxon>
        <taxon>Chromadorea</taxon>
        <taxon>Rhabditida</taxon>
        <taxon>Rhabditina</taxon>
        <taxon>Rhabditomorpha</taxon>
        <taxon>Strongyloidea</taxon>
        <taxon>Metastrongylidae</taxon>
        <taxon>Angiostrongylus</taxon>
    </lineage>
</organism>
<dbReference type="WBParaSite" id="ACAC_0000107801-mRNA-1">
    <property type="protein sequence ID" value="ACAC_0000107801-mRNA-1"/>
    <property type="gene ID" value="ACAC_0000107801"/>
</dbReference>
<name>A0A0K0CUY4_ANGCA</name>
<protein>
    <submittedName>
        <fullName evidence="2">Transposase</fullName>
    </submittedName>
</protein>
<dbReference type="Proteomes" id="UP000035642">
    <property type="component" value="Unassembled WGS sequence"/>
</dbReference>
<evidence type="ECO:0000313" key="1">
    <source>
        <dbReference type="Proteomes" id="UP000035642"/>
    </source>
</evidence>
<dbReference type="AlphaFoldDB" id="A0A0K0CUY4"/>
<reference evidence="1" key="1">
    <citation type="submission" date="2012-09" db="EMBL/GenBank/DDBJ databases">
        <authorList>
            <person name="Martin A.A."/>
        </authorList>
    </citation>
    <scope>NUCLEOTIDE SEQUENCE</scope>
</reference>
<accession>A0A0K0CUY4</accession>
<reference evidence="2" key="2">
    <citation type="submission" date="2017-02" db="UniProtKB">
        <authorList>
            <consortium name="WormBaseParasite"/>
        </authorList>
    </citation>
    <scope>IDENTIFICATION</scope>
</reference>